<keyword evidence="6 10" id="KW-0547">Nucleotide-binding</keyword>
<feature type="binding site" evidence="10">
    <location>
        <position position="25"/>
    </location>
    <ligand>
        <name>ATP</name>
        <dbReference type="ChEBI" id="CHEBI:30616"/>
    </ligand>
</feature>
<evidence type="ECO:0000313" key="12">
    <source>
        <dbReference type="Proteomes" id="UP000230233"/>
    </source>
</evidence>
<evidence type="ECO:0000313" key="11">
    <source>
        <dbReference type="EMBL" id="PIC43334.1"/>
    </source>
</evidence>
<dbReference type="GO" id="GO:0004017">
    <property type="term" value="F:AMP kinase activity"/>
    <property type="evidence" value="ECO:0007669"/>
    <property type="project" value="UniProtKB-UniRule"/>
</dbReference>
<dbReference type="Proteomes" id="UP000230233">
    <property type="component" value="Chromosome II"/>
</dbReference>
<comment type="similarity">
    <text evidence="10">Belongs to the adenylate kinase family. AK6 subfamily.</text>
</comment>
<dbReference type="FunFam" id="3.40.50.300:FF:000372">
    <property type="entry name" value="Adenylate kinase isoenzyme 6 homolog"/>
    <property type="match status" value="1"/>
</dbReference>
<dbReference type="EMBL" id="PDUG01000002">
    <property type="protein sequence ID" value="PIC43334.1"/>
    <property type="molecule type" value="Genomic_DNA"/>
</dbReference>
<dbReference type="InterPro" id="IPR027417">
    <property type="entry name" value="P-loop_NTPase"/>
</dbReference>
<dbReference type="GO" id="GO:0005634">
    <property type="term" value="C:nucleus"/>
    <property type="evidence" value="ECO:0007669"/>
    <property type="project" value="UniProtKB-SubCell"/>
</dbReference>
<evidence type="ECO:0000256" key="1">
    <source>
        <dbReference type="ARBA" id="ARBA00000582"/>
    </source>
</evidence>
<evidence type="ECO:0000256" key="5">
    <source>
        <dbReference type="ARBA" id="ARBA00022679"/>
    </source>
</evidence>
<keyword evidence="9 10" id="KW-0539">Nucleus</keyword>
<dbReference type="GO" id="GO:0006364">
    <property type="term" value="P:rRNA processing"/>
    <property type="evidence" value="ECO:0007669"/>
    <property type="project" value="UniProtKB-KW"/>
</dbReference>
<evidence type="ECO:0000256" key="8">
    <source>
        <dbReference type="ARBA" id="ARBA00022840"/>
    </source>
</evidence>
<gene>
    <name evidence="11" type="primary">Cni-E02H1.6</name>
    <name evidence="11" type="synonym">Cnig_chr_II.g4115</name>
    <name evidence="11" type="ORF">B9Z55_004115</name>
</gene>
<feature type="binding site" evidence="10">
    <location>
        <position position="29"/>
    </location>
    <ligand>
        <name>ATP</name>
        <dbReference type="ChEBI" id="CHEBI:30616"/>
    </ligand>
</feature>
<keyword evidence="8 10" id="KW-0067">ATP-binding</keyword>
<accession>A0A2G5UUY6</accession>
<dbReference type="GO" id="GO:0005737">
    <property type="term" value="C:cytoplasm"/>
    <property type="evidence" value="ECO:0007669"/>
    <property type="project" value="UniProtKB-SubCell"/>
</dbReference>
<dbReference type="PANTHER" id="PTHR12595:SF0">
    <property type="entry name" value="ADENYLATE KINASE ISOENZYME 6"/>
    <property type="match status" value="1"/>
</dbReference>
<dbReference type="OrthoDB" id="10251185at2759"/>
<comment type="catalytic activity">
    <reaction evidence="1 10">
        <text>AMP + ATP = 2 ADP</text>
        <dbReference type="Rhea" id="RHEA:12973"/>
        <dbReference type="ChEBI" id="CHEBI:30616"/>
        <dbReference type="ChEBI" id="CHEBI:456215"/>
        <dbReference type="ChEBI" id="CHEBI:456216"/>
        <dbReference type="EC" id="2.7.4.3"/>
    </reaction>
</comment>
<dbReference type="AlphaFoldDB" id="A0A2G5UUY6"/>
<name>A0A2G5UUY6_9PELO</name>
<dbReference type="CDD" id="cd00009">
    <property type="entry name" value="AAA"/>
    <property type="match status" value="1"/>
</dbReference>
<dbReference type="GO" id="GO:0005524">
    <property type="term" value="F:ATP binding"/>
    <property type="evidence" value="ECO:0007669"/>
    <property type="project" value="UniProtKB-KW"/>
</dbReference>
<evidence type="ECO:0000256" key="7">
    <source>
        <dbReference type="ARBA" id="ARBA00022777"/>
    </source>
</evidence>
<dbReference type="Pfam" id="PF13238">
    <property type="entry name" value="AAA_18"/>
    <property type="match status" value="1"/>
</dbReference>
<dbReference type="PANTHER" id="PTHR12595">
    <property type="entry name" value="POS9-ACTIVATING FACTOR FAP7-RELATED"/>
    <property type="match status" value="1"/>
</dbReference>
<evidence type="ECO:0000256" key="10">
    <source>
        <dbReference type="HAMAP-Rule" id="MF_03173"/>
    </source>
</evidence>
<dbReference type="GO" id="GO:0016887">
    <property type="term" value="F:ATP hydrolysis activity"/>
    <property type="evidence" value="ECO:0007669"/>
    <property type="project" value="UniProtKB-UniRule"/>
</dbReference>
<feature type="binding site" evidence="10">
    <location>
        <position position="123"/>
    </location>
    <ligand>
        <name>ATP</name>
        <dbReference type="ChEBI" id="CHEBI:30616"/>
    </ligand>
</feature>
<keyword evidence="7 10" id="KW-0418">Kinase</keyword>
<dbReference type="STRING" id="1611254.A0A2G5UUY6"/>
<comment type="subcellular location">
    <subcellularLocation>
        <location evidence="10">Cytoplasm</location>
    </subcellularLocation>
    <subcellularLocation>
        <location evidence="10">Nucleus</location>
    </subcellularLocation>
</comment>
<keyword evidence="2 10" id="KW-0963">Cytoplasm</keyword>
<dbReference type="HAMAP" id="MF_00039">
    <property type="entry name" value="Adenylate_kinase_AK6"/>
    <property type="match status" value="1"/>
</dbReference>
<sequence>MAQIINMATPETRHKPNILITGSPGTGKSTLAQQVAEKLGFEFIEISKEVRENNLQGEFDEQYNCHVLDEDKLLDHISDRMDSDDGGIVVDYHGCDLFPERWFDVVVVLRCATEKLYDRLQSRGYSEFKIKENVECEIFGTLLEEAKESYKEEIVHELQSETPDQMEENLEKICEWAAAFKNSGGQEQQSDEMDQ</sequence>
<evidence type="ECO:0000256" key="3">
    <source>
        <dbReference type="ARBA" id="ARBA00022517"/>
    </source>
</evidence>
<proteinExistence type="inferred from homology"/>
<dbReference type="InterPro" id="IPR020618">
    <property type="entry name" value="Adenyl_kinase_AK6"/>
</dbReference>
<keyword evidence="3 10" id="KW-0690">Ribosome biogenesis</keyword>
<feature type="region of interest" description="LID" evidence="10">
    <location>
        <begin position="122"/>
        <end position="132"/>
    </location>
</feature>
<dbReference type="Gene3D" id="3.40.50.300">
    <property type="entry name" value="P-loop containing nucleotide triphosphate hydrolases"/>
    <property type="match status" value="1"/>
</dbReference>
<feature type="binding site" evidence="10">
    <location>
        <position position="30"/>
    </location>
    <ligand>
        <name>ATP</name>
        <dbReference type="ChEBI" id="CHEBI:30616"/>
    </ligand>
</feature>
<dbReference type="PRINTS" id="PR01100">
    <property type="entry name" value="SHIKIMTKNASE"/>
</dbReference>
<protein>
    <recommendedName>
        <fullName evidence="10">Adenylate kinase isoenzyme 6 homolog</fullName>
        <shortName evidence="10">AK6</shortName>
        <ecNumber evidence="10">2.7.4.3</ecNumber>
    </recommendedName>
    <alternativeName>
        <fullName evidence="10">Dual activity adenylate kinase/ATPase</fullName>
        <shortName evidence="10">AK/ATPase</shortName>
    </alternativeName>
</protein>
<dbReference type="SUPFAM" id="SSF52540">
    <property type="entry name" value="P-loop containing nucleoside triphosphate hydrolases"/>
    <property type="match status" value="1"/>
</dbReference>
<comment type="caution">
    <text evidence="10">Lacks conserved residue(s) required for the propagation of feature annotation.</text>
</comment>
<evidence type="ECO:0000256" key="2">
    <source>
        <dbReference type="ARBA" id="ARBA00022490"/>
    </source>
</evidence>
<keyword evidence="4 10" id="KW-0698">rRNA processing</keyword>
<dbReference type="GO" id="GO:0042274">
    <property type="term" value="P:ribosomal small subunit biogenesis"/>
    <property type="evidence" value="ECO:0007669"/>
    <property type="project" value="UniProtKB-UniRule"/>
</dbReference>
<keyword evidence="5 10" id="KW-0808">Transferase</keyword>
<comment type="catalytic activity">
    <reaction evidence="10">
        <text>ATP + H2O = ADP + phosphate + H(+)</text>
        <dbReference type="Rhea" id="RHEA:13065"/>
        <dbReference type="ChEBI" id="CHEBI:15377"/>
        <dbReference type="ChEBI" id="CHEBI:15378"/>
        <dbReference type="ChEBI" id="CHEBI:30616"/>
        <dbReference type="ChEBI" id="CHEBI:43474"/>
        <dbReference type="ChEBI" id="CHEBI:456216"/>
    </reaction>
</comment>
<feature type="binding site" evidence="10">
    <location>
        <position position="28"/>
    </location>
    <ligand>
        <name>ATP</name>
        <dbReference type="ChEBI" id="CHEBI:30616"/>
    </ligand>
</feature>
<evidence type="ECO:0000256" key="6">
    <source>
        <dbReference type="ARBA" id="ARBA00022741"/>
    </source>
</evidence>
<feature type="binding site" evidence="10">
    <location>
        <position position="27"/>
    </location>
    <ligand>
        <name>ATP</name>
        <dbReference type="ChEBI" id="CHEBI:30616"/>
    </ligand>
</feature>
<keyword evidence="12" id="KW-1185">Reference proteome</keyword>
<reference evidence="12" key="1">
    <citation type="submission" date="2017-10" db="EMBL/GenBank/DDBJ databases">
        <title>Rapid genome shrinkage in a self-fertile nematode reveals novel sperm competition proteins.</title>
        <authorList>
            <person name="Yin D."/>
            <person name="Schwarz E.M."/>
            <person name="Thomas C.G."/>
            <person name="Felde R.L."/>
            <person name="Korf I.F."/>
            <person name="Cutter A.D."/>
            <person name="Schartner C.M."/>
            <person name="Ralston E.J."/>
            <person name="Meyer B.J."/>
            <person name="Haag E.S."/>
        </authorList>
    </citation>
    <scope>NUCLEOTIDE SEQUENCE [LARGE SCALE GENOMIC DNA]</scope>
    <source>
        <strain evidence="12">JU1422</strain>
    </source>
</reference>
<comment type="subunit">
    <text evidence="10">Monomer and homodimer. Interacts with small ribosomal subunit protein uS11. Not a structural component of 43S pre-ribosomes, but transiently interacts with them by binding to uS11.</text>
</comment>
<evidence type="ECO:0000256" key="9">
    <source>
        <dbReference type="ARBA" id="ARBA00023242"/>
    </source>
</evidence>
<evidence type="ECO:0000256" key="4">
    <source>
        <dbReference type="ARBA" id="ARBA00022552"/>
    </source>
</evidence>
<feature type="region of interest" description="NMPbind" evidence="10">
    <location>
        <begin position="45"/>
        <end position="68"/>
    </location>
</feature>
<dbReference type="EC" id="2.7.4.3" evidence="10"/>
<organism evidence="11 12">
    <name type="scientific">Caenorhabditis nigoni</name>
    <dbReference type="NCBI Taxonomy" id="1611254"/>
    <lineage>
        <taxon>Eukaryota</taxon>
        <taxon>Metazoa</taxon>
        <taxon>Ecdysozoa</taxon>
        <taxon>Nematoda</taxon>
        <taxon>Chromadorea</taxon>
        <taxon>Rhabditida</taxon>
        <taxon>Rhabditina</taxon>
        <taxon>Rhabditomorpha</taxon>
        <taxon>Rhabditoidea</taxon>
        <taxon>Rhabditidae</taxon>
        <taxon>Peloderinae</taxon>
        <taxon>Caenorhabditis</taxon>
    </lineage>
</organism>
<comment type="function">
    <text evidence="10">Broad-specificity nucleoside monophosphate (NMP) kinase that catalyzes the reversible transfer of the terminal phosphate group between nucleoside triphosphates and monophosphates. Has also ATPase activity. Involved in the late cytoplasmic maturation steps of the 40S ribosomal particles, specifically 18S rRNA maturation. While NMP activity is not required for ribosome maturation, ATPase activity is. Associates transiently with small ribosomal subunit protein uS11. ATP hydrolysis breaks the interaction with uS11. May temporarily remove uS11 from the ribosome to enable a conformational change of the ribosomal RNA that is needed for the final maturation step of the small ribosomal subunit. Its NMP activity may have a role in nuclear energy homeostasis.</text>
</comment>
<comment type="caution">
    <text evidence="11">The sequence shown here is derived from an EMBL/GenBank/DDBJ whole genome shotgun (WGS) entry which is preliminary data.</text>
</comment>